<protein>
    <recommendedName>
        <fullName evidence="4">MFS transporter</fullName>
    </recommendedName>
</protein>
<dbReference type="EMBL" id="BOOB01000014">
    <property type="protein sequence ID" value="GIH31971.1"/>
    <property type="molecule type" value="Genomic_DNA"/>
</dbReference>
<keyword evidence="1" id="KW-0472">Membrane</keyword>
<organism evidence="2 3">
    <name type="scientific">Microbispora amethystogenes</name>
    <dbReference type="NCBI Taxonomy" id="1427754"/>
    <lineage>
        <taxon>Bacteria</taxon>
        <taxon>Bacillati</taxon>
        <taxon>Actinomycetota</taxon>
        <taxon>Actinomycetes</taxon>
        <taxon>Streptosporangiales</taxon>
        <taxon>Streptosporangiaceae</taxon>
        <taxon>Microbispora</taxon>
    </lineage>
</organism>
<comment type="caution">
    <text evidence="2">The sequence shown here is derived from an EMBL/GenBank/DDBJ whole genome shotgun (WGS) entry which is preliminary data.</text>
</comment>
<evidence type="ECO:0000313" key="3">
    <source>
        <dbReference type="Proteomes" id="UP000651728"/>
    </source>
</evidence>
<name>A0ABQ4FAW9_9ACTN</name>
<dbReference type="RefSeq" id="WP_204285184.1">
    <property type="nucleotide sequence ID" value="NZ_BAABEJ010000008.1"/>
</dbReference>
<feature type="transmembrane region" description="Helical" evidence="1">
    <location>
        <begin position="78"/>
        <end position="99"/>
    </location>
</feature>
<feature type="transmembrane region" description="Helical" evidence="1">
    <location>
        <begin position="12"/>
        <end position="34"/>
    </location>
</feature>
<feature type="transmembrane region" description="Helical" evidence="1">
    <location>
        <begin position="54"/>
        <end position="71"/>
    </location>
</feature>
<feature type="transmembrane region" description="Helical" evidence="1">
    <location>
        <begin position="114"/>
        <end position="134"/>
    </location>
</feature>
<keyword evidence="3" id="KW-1185">Reference proteome</keyword>
<evidence type="ECO:0008006" key="4">
    <source>
        <dbReference type="Google" id="ProtNLM"/>
    </source>
</evidence>
<keyword evidence="1" id="KW-1133">Transmembrane helix</keyword>
<sequence>MSAPATTPAARPLASALVAGVGLLLAMDVTGAVISLSAGLSPTLLDALGPQARLSAPIPMMIAQVLLVTGATRRHRGVAVPASALLAVAGVLAFMSGFYDGGYAADLTAGQRVFQITLVTAHLGVGVLAGFRLVRLLRR</sequence>
<keyword evidence="1" id="KW-0812">Transmembrane</keyword>
<evidence type="ECO:0000256" key="1">
    <source>
        <dbReference type="SAM" id="Phobius"/>
    </source>
</evidence>
<proteinExistence type="predicted"/>
<gene>
    <name evidence="2" type="ORF">Mam01_21350</name>
</gene>
<dbReference type="Proteomes" id="UP000651728">
    <property type="component" value="Unassembled WGS sequence"/>
</dbReference>
<accession>A0ABQ4FAW9</accession>
<reference evidence="2 3" key="1">
    <citation type="submission" date="2021-01" db="EMBL/GenBank/DDBJ databases">
        <title>Whole genome shotgun sequence of Microbispora amethystogenes NBRC 101907.</title>
        <authorList>
            <person name="Komaki H."/>
            <person name="Tamura T."/>
        </authorList>
    </citation>
    <scope>NUCLEOTIDE SEQUENCE [LARGE SCALE GENOMIC DNA]</scope>
    <source>
        <strain evidence="2 3">NBRC 101907</strain>
    </source>
</reference>
<evidence type="ECO:0000313" key="2">
    <source>
        <dbReference type="EMBL" id="GIH31971.1"/>
    </source>
</evidence>